<protein>
    <submittedName>
        <fullName evidence="2">Uncharacterized protein</fullName>
    </submittedName>
</protein>
<proteinExistence type="predicted"/>
<gene>
    <name evidence="2" type="ORF">HAX54_004666</name>
</gene>
<reference evidence="2 3" key="1">
    <citation type="journal article" date="2021" name="BMC Genomics">
        <title>Datura genome reveals duplications of psychoactive alkaloid biosynthetic genes and high mutation rate following tissue culture.</title>
        <authorList>
            <person name="Rajewski A."/>
            <person name="Carter-House D."/>
            <person name="Stajich J."/>
            <person name="Litt A."/>
        </authorList>
    </citation>
    <scope>NUCLEOTIDE SEQUENCE [LARGE SCALE GENOMIC DNA]</scope>
    <source>
        <strain evidence="2">AR-01</strain>
    </source>
</reference>
<evidence type="ECO:0000313" key="3">
    <source>
        <dbReference type="Proteomes" id="UP000823775"/>
    </source>
</evidence>
<dbReference type="Proteomes" id="UP000823775">
    <property type="component" value="Unassembled WGS sequence"/>
</dbReference>
<organism evidence="2 3">
    <name type="scientific">Datura stramonium</name>
    <name type="common">Jimsonweed</name>
    <name type="synonym">Common thornapple</name>
    <dbReference type="NCBI Taxonomy" id="4076"/>
    <lineage>
        <taxon>Eukaryota</taxon>
        <taxon>Viridiplantae</taxon>
        <taxon>Streptophyta</taxon>
        <taxon>Embryophyta</taxon>
        <taxon>Tracheophyta</taxon>
        <taxon>Spermatophyta</taxon>
        <taxon>Magnoliopsida</taxon>
        <taxon>eudicotyledons</taxon>
        <taxon>Gunneridae</taxon>
        <taxon>Pentapetalae</taxon>
        <taxon>asterids</taxon>
        <taxon>lamiids</taxon>
        <taxon>Solanales</taxon>
        <taxon>Solanaceae</taxon>
        <taxon>Solanoideae</taxon>
        <taxon>Datureae</taxon>
        <taxon>Datura</taxon>
    </lineage>
</organism>
<feature type="compositionally biased region" description="Polar residues" evidence="1">
    <location>
        <begin position="56"/>
        <end position="73"/>
    </location>
</feature>
<evidence type="ECO:0000313" key="2">
    <source>
        <dbReference type="EMBL" id="MCE3216061.1"/>
    </source>
</evidence>
<name>A0ABS8WV41_DATST</name>
<sequence length="73" mass="8249">DLVFNEEVFPFQNREKLADPVFVHSQNDLFSKECMPPLQFTAPNHSQAEGSIMPLPQNSQLNTDQLEATSDTN</sequence>
<keyword evidence="3" id="KW-1185">Reference proteome</keyword>
<evidence type="ECO:0000256" key="1">
    <source>
        <dbReference type="SAM" id="MobiDB-lite"/>
    </source>
</evidence>
<feature type="non-terminal residue" evidence="2">
    <location>
        <position position="1"/>
    </location>
</feature>
<feature type="region of interest" description="Disordered" evidence="1">
    <location>
        <begin position="39"/>
        <end position="73"/>
    </location>
</feature>
<feature type="non-terminal residue" evidence="2">
    <location>
        <position position="73"/>
    </location>
</feature>
<dbReference type="EMBL" id="JACEIK010012190">
    <property type="protein sequence ID" value="MCE3216061.1"/>
    <property type="molecule type" value="Genomic_DNA"/>
</dbReference>
<comment type="caution">
    <text evidence="2">The sequence shown here is derived from an EMBL/GenBank/DDBJ whole genome shotgun (WGS) entry which is preliminary data.</text>
</comment>
<accession>A0ABS8WV41</accession>